<evidence type="ECO:0008006" key="4">
    <source>
        <dbReference type="Google" id="ProtNLM"/>
    </source>
</evidence>
<name>A0A1Z4KR09_ANAVA</name>
<evidence type="ECO:0000313" key="2">
    <source>
        <dbReference type="EMBL" id="BAY71435.1"/>
    </source>
</evidence>
<organism evidence="2 3">
    <name type="scientific">Trichormus variabilis NIES-23</name>
    <dbReference type="NCBI Taxonomy" id="1973479"/>
    <lineage>
        <taxon>Bacteria</taxon>
        <taxon>Bacillati</taxon>
        <taxon>Cyanobacteriota</taxon>
        <taxon>Cyanophyceae</taxon>
        <taxon>Nostocales</taxon>
        <taxon>Nostocaceae</taxon>
        <taxon>Trichormus</taxon>
    </lineage>
</organism>
<keyword evidence="1" id="KW-0732">Signal</keyword>
<gene>
    <name evidence="2" type="ORF">NIES23_42530</name>
</gene>
<dbReference type="Proteomes" id="UP000217507">
    <property type="component" value="Chromosome"/>
</dbReference>
<evidence type="ECO:0000256" key="1">
    <source>
        <dbReference type="SAM" id="SignalP"/>
    </source>
</evidence>
<sequence length="262" mass="29033">MKKTILFTLGLLGLLIAPATAQLGRVWTEFQFYSTDLQNYLKYNLSETLKPLETSSQNALNGATGDLNIPNPIAAGEQVRKDIIFFNSRPDKFENNQAIRSNSVTNEINRYLTRSSVEGTLGKNGQRRMKAKLEDTETSITKIEEYSALTDQIQSGLASILQAAVKTAEAAANPALNAAQSQADLQVQSIKIQTEQSKIISENLYQTVLANQSLQYSNLNLANISQQMEEANRARRVDTSTEAARLLRTTAQIDLFGRKNEN</sequence>
<evidence type="ECO:0000313" key="3">
    <source>
        <dbReference type="Proteomes" id="UP000217507"/>
    </source>
</evidence>
<accession>A0A1Z4KR09</accession>
<reference evidence="2 3" key="1">
    <citation type="submission" date="2017-06" db="EMBL/GenBank/DDBJ databases">
        <title>Genome sequencing of cyanobaciteial culture collection at National Institute for Environmental Studies (NIES).</title>
        <authorList>
            <person name="Hirose Y."/>
            <person name="Shimura Y."/>
            <person name="Fujisawa T."/>
            <person name="Nakamura Y."/>
            <person name="Kawachi M."/>
        </authorList>
    </citation>
    <scope>NUCLEOTIDE SEQUENCE [LARGE SCALE GENOMIC DNA]</scope>
    <source>
        <strain evidence="2 3">NIES-23</strain>
    </source>
</reference>
<feature type="signal peptide" evidence="1">
    <location>
        <begin position="1"/>
        <end position="21"/>
    </location>
</feature>
<dbReference type="AlphaFoldDB" id="A0A1Z4KR09"/>
<protein>
    <recommendedName>
        <fullName evidence="4">Transporter</fullName>
    </recommendedName>
</protein>
<proteinExistence type="predicted"/>
<feature type="chain" id="PRO_5011121433" description="Transporter" evidence="1">
    <location>
        <begin position="22"/>
        <end position="262"/>
    </location>
</feature>
<dbReference type="EMBL" id="AP018216">
    <property type="protein sequence ID" value="BAY71435.1"/>
    <property type="molecule type" value="Genomic_DNA"/>
</dbReference>